<gene>
    <name evidence="2" type="primary">ORF179937</name>
</gene>
<name>A0A0B7BC69_9EUPU</name>
<keyword evidence="1" id="KW-0472">Membrane</keyword>
<proteinExistence type="predicted"/>
<feature type="non-terminal residue" evidence="2">
    <location>
        <position position="1"/>
    </location>
</feature>
<accession>A0A0B7BC69</accession>
<reference evidence="2" key="1">
    <citation type="submission" date="2014-12" db="EMBL/GenBank/DDBJ databases">
        <title>Insight into the proteome of Arion vulgaris.</title>
        <authorList>
            <person name="Aradska J."/>
            <person name="Bulat T."/>
            <person name="Smidak R."/>
            <person name="Sarate P."/>
            <person name="Gangsoo J."/>
            <person name="Sialana F."/>
            <person name="Bilban M."/>
            <person name="Lubec G."/>
        </authorList>
    </citation>
    <scope>NUCLEOTIDE SEQUENCE</scope>
    <source>
        <tissue evidence="2">Skin</tissue>
    </source>
</reference>
<feature type="transmembrane region" description="Helical" evidence="1">
    <location>
        <begin position="28"/>
        <end position="47"/>
    </location>
</feature>
<dbReference type="EMBL" id="HACG01044059">
    <property type="protein sequence ID" value="CEK90924.1"/>
    <property type="molecule type" value="Transcribed_RNA"/>
</dbReference>
<evidence type="ECO:0000256" key="1">
    <source>
        <dbReference type="SAM" id="Phobius"/>
    </source>
</evidence>
<dbReference type="AlphaFoldDB" id="A0A0B7BC69"/>
<keyword evidence="1" id="KW-0812">Transmembrane</keyword>
<keyword evidence="1" id="KW-1133">Transmembrane helix</keyword>
<organism evidence="2">
    <name type="scientific">Arion vulgaris</name>
    <dbReference type="NCBI Taxonomy" id="1028688"/>
    <lineage>
        <taxon>Eukaryota</taxon>
        <taxon>Metazoa</taxon>
        <taxon>Spiralia</taxon>
        <taxon>Lophotrochozoa</taxon>
        <taxon>Mollusca</taxon>
        <taxon>Gastropoda</taxon>
        <taxon>Heterobranchia</taxon>
        <taxon>Euthyneura</taxon>
        <taxon>Panpulmonata</taxon>
        <taxon>Eupulmonata</taxon>
        <taxon>Stylommatophora</taxon>
        <taxon>Helicina</taxon>
        <taxon>Arionoidea</taxon>
        <taxon>Arionidae</taxon>
        <taxon>Arion</taxon>
    </lineage>
</organism>
<sequence>NQSDVPYSMTAPKFISVEQENNVYTSSFYFQPFFRVPMVCLFSLLLIREQSVLKKFHFEKGRKDFIFVTVHR</sequence>
<protein>
    <submittedName>
        <fullName evidence="2">Uncharacterized protein</fullName>
    </submittedName>
</protein>
<evidence type="ECO:0000313" key="2">
    <source>
        <dbReference type="EMBL" id="CEK90924.1"/>
    </source>
</evidence>